<keyword evidence="2" id="KW-1185">Reference proteome</keyword>
<accession>A0A1E5RV59</accession>
<dbReference type="OrthoDB" id="3971878at2759"/>
<evidence type="ECO:0000313" key="2">
    <source>
        <dbReference type="Proteomes" id="UP000095358"/>
    </source>
</evidence>
<protein>
    <submittedName>
        <fullName evidence="1">Uncharacterized protein</fullName>
    </submittedName>
</protein>
<proteinExistence type="predicted"/>
<dbReference type="Proteomes" id="UP000095358">
    <property type="component" value="Unassembled WGS sequence"/>
</dbReference>
<dbReference type="AlphaFoldDB" id="A0A1E5RV59"/>
<organism evidence="1 2">
    <name type="scientific">Hanseniaspora uvarum</name>
    <name type="common">Yeast</name>
    <name type="synonym">Kloeckera apiculata</name>
    <dbReference type="NCBI Taxonomy" id="29833"/>
    <lineage>
        <taxon>Eukaryota</taxon>
        <taxon>Fungi</taxon>
        <taxon>Dikarya</taxon>
        <taxon>Ascomycota</taxon>
        <taxon>Saccharomycotina</taxon>
        <taxon>Saccharomycetes</taxon>
        <taxon>Saccharomycodales</taxon>
        <taxon>Saccharomycodaceae</taxon>
        <taxon>Hanseniaspora</taxon>
    </lineage>
</organism>
<name>A0A1E5RV59_HANUV</name>
<comment type="caution">
    <text evidence="1">The sequence shown here is derived from an EMBL/GenBank/DDBJ whole genome shotgun (WGS) entry which is preliminary data.</text>
</comment>
<evidence type="ECO:0000313" key="1">
    <source>
        <dbReference type="EMBL" id="OEJ90705.1"/>
    </source>
</evidence>
<sequence length="450" mass="51721">MKNIIFRGMGRSSLFLANIISTSAVYTTLPKMTLSFPNKSLLKKFEINSNTITIDSGLTRKTLNEEYVASKIESAYDANFCRNISGCFDSFANTNTKPETLVISSSNSISLSTDCCDILDTNRRTLLNETEHEIFPQLLNIKNLVIVNPDYHILLCVKNYYEALAKGKIENQEIKPLNIVAIREVSSERFMQRKAPFVLKFHDMSNDVILFDAVDLNPYTDKGTSNEVLDFFANMNNDVRKLANIRLIDPISYKLKVLMTTFSKAYVEAFTILYEVDPLLMKDALTDKVYLENFEQYISEFQWYVSANEPELIEELGGSIEKSPFNTSSLKQYILDLTAKKGDPFVLFTNDHYSNRLSLVKMDPNFRIEHIKEAPVAKTENAFVSTLGLNQFFKTFTFKLNNSKEHMPNSYLLFQMCALKVKLNSYKKQKVRLDYKRDVEFIQNLLPQKP</sequence>
<gene>
    <name evidence="1" type="ORF">AWRI3580_g1177</name>
</gene>
<reference evidence="2" key="1">
    <citation type="journal article" date="2016" name="Genome Announc.">
        <title>Genome sequences of three species of Hanseniaspora isolated from spontaneous wine fermentations.</title>
        <authorList>
            <person name="Sternes P.R."/>
            <person name="Lee D."/>
            <person name="Kutyna D.R."/>
            <person name="Borneman A.R."/>
        </authorList>
    </citation>
    <scope>NUCLEOTIDE SEQUENCE [LARGE SCALE GENOMIC DNA]</scope>
    <source>
        <strain evidence="2">AWRI3580</strain>
    </source>
</reference>
<dbReference type="EMBL" id="LPNN01000003">
    <property type="protein sequence ID" value="OEJ90705.1"/>
    <property type="molecule type" value="Genomic_DNA"/>
</dbReference>
<dbReference type="VEuPathDB" id="FungiDB:AWRI3580_g1177"/>